<evidence type="ECO:0000256" key="5">
    <source>
        <dbReference type="ARBA" id="ARBA00023136"/>
    </source>
</evidence>
<keyword evidence="5 6" id="KW-0472">Membrane</keyword>
<comment type="subcellular location">
    <subcellularLocation>
        <location evidence="1">Membrane</location>
        <topology evidence="1">Multi-pass membrane protein</topology>
    </subcellularLocation>
</comment>
<dbReference type="EnsemblMetazoa" id="CJA03977a.1">
    <property type="protein sequence ID" value="CJA03977a.1"/>
    <property type="gene ID" value="WBGene00123181"/>
</dbReference>
<evidence type="ECO:0000256" key="1">
    <source>
        <dbReference type="ARBA" id="ARBA00004141"/>
    </source>
</evidence>
<dbReference type="GO" id="GO:0004888">
    <property type="term" value="F:transmembrane signaling receptor activity"/>
    <property type="evidence" value="ECO:0007669"/>
    <property type="project" value="InterPro"/>
</dbReference>
<dbReference type="Pfam" id="PF02118">
    <property type="entry name" value="Srg"/>
    <property type="match status" value="1"/>
</dbReference>
<feature type="transmembrane region" description="Helical" evidence="6">
    <location>
        <begin position="30"/>
        <end position="47"/>
    </location>
</feature>
<evidence type="ECO:0000256" key="4">
    <source>
        <dbReference type="ARBA" id="ARBA00022989"/>
    </source>
</evidence>
<evidence type="ECO:0000256" key="3">
    <source>
        <dbReference type="ARBA" id="ARBA00022692"/>
    </source>
</evidence>
<feature type="transmembrane region" description="Helical" evidence="6">
    <location>
        <begin position="67"/>
        <end position="90"/>
    </location>
</feature>
<accession>A0A8R1DJA1</accession>
<dbReference type="InterPro" id="IPR000609">
    <property type="entry name" value="7TM_GPCR_serpentine_rcpt_Srg"/>
</dbReference>
<organism evidence="7 8">
    <name type="scientific">Caenorhabditis japonica</name>
    <dbReference type="NCBI Taxonomy" id="281687"/>
    <lineage>
        <taxon>Eukaryota</taxon>
        <taxon>Metazoa</taxon>
        <taxon>Ecdysozoa</taxon>
        <taxon>Nematoda</taxon>
        <taxon>Chromadorea</taxon>
        <taxon>Rhabditida</taxon>
        <taxon>Rhabditina</taxon>
        <taxon>Rhabditomorpha</taxon>
        <taxon>Rhabditoidea</taxon>
        <taxon>Rhabditidae</taxon>
        <taxon>Peloderinae</taxon>
        <taxon>Caenorhabditis</taxon>
    </lineage>
</organism>
<evidence type="ECO:0000256" key="6">
    <source>
        <dbReference type="RuleBase" id="RU280813"/>
    </source>
</evidence>
<dbReference type="PANTHER" id="PTHR31114">
    <property type="entry name" value="SERPENTINE RECEPTOR CLASS GAMMA"/>
    <property type="match status" value="1"/>
</dbReference>
<reference evidence="8" key="1">
    <citation type="submission" date="2010-08" db="EMBL/GenBank/DDBJ databases">
        <authorList>
            <consortium name="Caenorhabditis japonica Sequencing Consortium"/>
            <person name="Wilson R.K."/>
        </authorList>
    </citation>
    <scope>NUCLEOTIDE SEQUENCE [LARGE SCALE GENOMIC DNA]</scope>
    <source>
        <strain evidence="8">DF5081</strain>
    </source>
</reference>
<keyword evidence="4 6" id="KW-1133">Transmembrane helix</keyword>
<keyword evidence="3 6" id="KW-0812">Transmembrane</keyword>
<sequence length="123" mass="14170">MVVSFYTSCYVSKKIKSINLTDRSDVGKKLTRIAMTYTTVYSGILMWSNLSMVNSYLNFIPEVILKFYIPSMTFASDMMTFSLPYILIIFDTNIRKFVFRNKFPLFGTAKVSSSVKFTITTQL</sequence>
<dbReference type="Proteomes" id="UP000005237">
    <property type="component" value="Unassembled WGS sequence"/>
</dbReference>
<comment type="similarity">
    <text evidence="2 6">Belongs to the nematode receptor-like protein srg family.</text>
</comment>
<name>A0A8R1DJA1_CAEJA</name>
<keyword evidence="8" id="KW-1185">Reference proteome</keyword>
<comment type="caution">
    <text evidence="6">Lacks conserved residue(s) required for the propagation of feature annotation.</text>
</comment>
<dbReference type="AlphaFoldDB" id="A0A8R1DJA1"/>
<protein>
    <recommendedName>
        <fullName evidence="6">Serpentine receptor class gamma</fullName>
    </recommendedName>
</protein>
<evidence type="ECO:0000256" key="2">
    <source>
        <dbReference type="ARBA" id="ARBA00005692"/>
    </source>
</evidence>
<evidence type="ECO:0000313" key="7">
    <source>
        <dbReference type="EnsemblMetazoa" id="CJA03977a.1"/>
    </source>
</evidence>
<dbReference type="InterPro" id="IPR052880">
    <property type="entry name" value="NRL-Serpentine_Class_Gamma"/>
</dbReference>
<evidence type="ECO:0000313" key="8">
    <source>
        <dbReference type="Proteomes" id="UP000005237"/>
    </source>
</evidence>
<proteinExistence type="inferred from homology"/>
<reference evidence="7" key="2">
    <citation type="submission" date="2022-06" db="UniProtKB">
        <authorList>
            <consortium name="EnsemblMetazoa"/>
        </authorList>
    </citation>
    <scope>IDENTIFICATION</scope>
    <source>
        <strain evidence="7">DF5081</strain>
    </source>
</reference>
<dbReference type="GO" id="GO:0007606">
    <property type="term" value="P:sensory perception of chemical stimulus"/>
    <property type="evidence" value="ECO:0007669"/>
    <property type="project" value="UniProtKB-UniRule"/>
</dbReference>
<dbReference type="GO" id="GO:0016020">
    <property type="term" value="C:membrane"/>
    <property type="evidence" value="ECO:0007669"/>
    <property type="project" value="UniProtKB-SubCell"/>
</dbReference>